<protein>
    <recommendedName>
        <fullName evidence="5">HTH arsR-type domain-containing protein</fullName>
    </recommendedName>
</protein>
<evidence type="ECO:0000256" key="4">
    <source>
        <dbReference type="SAM" id="MobiDB-lite"/>
    </source>
</evidence>
<dbReference type="KEGG" id="mlj:MLAC_35790"/>
<dbReference type="PANTHER" id="PTHR33154">
    <property type="entry name" value="TRANSCRIPTIONAL REGULATOR, ARSR FAMILY"/>
    <property type="match status" value="1"/>
</dbReference>
<evidence type="ECO:0000259" key="5">
    <source>
        <dbReference type="PROSITE" id="PS50987"/>
    </source>
</evidence>
<dbReference type="CDD" id="cd00090">
    <property type="entry name" value="HTH_ARSR"/>
    <property type="match status" value="1"/>
</dbReference>
<dbReference type="InterPro" id="IPR001845">
    <property type="entry name" value="HTH_ArsR_DNA-bd_dom"/>
</dbReference>
<feature type="compositionally biased region" description="Basic residues" evidence="4">
    <location>
        <begin position="102"/>
        <end position="112"/>
    </location>
</feature>
<dbReference type="InterPro" id="IPR051081">
    <property type="entry name" value="HTH_MetalResp_TranReg"/>
</dbReference>
<accession>A0A7I7NNN8</accession>
<dbReference type="Pfam" id="PF01022">
    <property type="entry name" value="HTH_5"/>
    <property type="match status" value="1"/>
</dbReference>
<evidence type="ECO:0000256" key="2">
    <source>
        <dbReference type="ARBA" id="ARBA00023125"/>
    </source>
</evidence>
<dbReference type="InterPro" id="IPR036388">
    <property type="entry name" value="WH-like_DNA-bd_sf"/>
</dbReference>
<feature type="domain" description="HTH arsR-type" evidence="5">
    <location>
        <begin position="1"/>
        <end position="102"/>
    </location>
</feature>
<dbReference type="AlphaFoldDB" id="A0A7I7NNN8"/>
<keyword evidence="1" id="KW-0805">Transcription regulation</keyword>
<dbReference type="PANTHER" id="PTHR33154:SF33">
    <property type="entry name" value="TRANSCRIPTIONAL REPRESSOR SDPR"/>
    <property type="match status" value="1"/>
</dbReference>
<dbReference type="PRINTS" id="PR00778">
    <property type="entry name" value="HTHARSR"/>
</dbReference>
<dbReference type="PROSITE" id="PS50987">
    <property type="entry name" value="HTH_ARSR_2"/>
    <property type="match status" value="1"/>
</dbReference>
<proteinExistence type="predicted"/>
<feature type="region of interest" description="Disordered" evidence="4">
    <location>
        <begin position="98"/>
        <end position="128"/>
    </location>
</feature>
<evidence type="ECO:0000256" key="3">
    <source>
        <dbReference type="ARBA" id="ARBA00023163"/>
    </source>
</evidence>
<dbReference type="NCBIfam" id="NF033788">
    <property type="entry name" value="HTH_metalloreg"/>
    <property type="match status" value="1"/>
</dbReference>
<dbReference type="EMBL" id="AP022581">
    <property type="protein sequence ID" value="BBX98285.1"/>
    <property type="molecule type" value="Genomic_DNA"/>
</dbReference>
<evidence type="ECO:0000313" key="7">
    <source>
        <dbReference type="Proteomes" id="UP000466396"/>
    </source>
</evidence>
<keyword evidence="7" id="KW-1185">Reference proteome</keyword>
<gene>
    <name evidence="6" type="ORF">MLAC_35790</name>
</gene>
<reference evidence="6 7" key="1">
    <citation type="journal article" date="2019" name="Emerg. Microbes Infect.">
        <title>Comprehensive subspecies identification of 175 nontuberculous mycobacteria species based on 7547 genomic profiles.</title>
        <authorList>
            <person name="Matsumoto Y."/>
            <person name="Kinjo T."/>
            <person name="Motooka D."/>
            <person name="Nabeya D."/>
            <person name="Jung N."/>
            <person name="Uechi K."/>
            <person name="Horii T."/>
            <person name="Iida T."/>
            <person name="Fujita J."/>
            <person name="Nakamura S."/>
        </authorList>
    </citation>
    <scope>NUCLEOTIDE SEQUENCE [LARGE SCALE GENOMIC DNA]</scope>
    <source>
        <strain evidence="6 7">JCM 15657</strain>
    </source>
</reference>
<dbReference type="InterPro" id="IPR011991">
    <property type="entry name" value="ArsR-like_HTH"/>
</dbReference>
<organism evidence="6 7">
    <name type="scientific">Mycobacterium lacus</name>
    <dbReference type="NCBI Taxonomy" id="169765"/>
    <lineage>
        <taxon>Bacteria</taxon>
        <taxon>Bacillati</taxon>
        <taxon>Actinomycetota</taxon>
        <taxon>Actinomycetes</taxon>
        <taxon>Mycobacteriales</taxon>
        <taxon>Mycobacteriaceae</taxon>
        <taxon>Mycobacterium</taxon>
    </lineage>
</organism>
<dbReference type="Proteomes" id="UP000466396">
    <property type="component" value="Chromosome"/>
</dbReference>
<dbReference type="InterPro" id="IPR036390">
    <property type="entry name" value="WH_DNA-bd_sf"/>
</dbReference>
<keyword evidence="2" id="KW-0238">DNA-binding</keyword>
<evidence type="ECO:0000256" key="1">
    <source>
        <dbReference type="ARBA" id="ARBA00023015"/>
    </source>
</evidence>
<keyword evidence="3" id="KW-0804">Transcription</keyword>
<dbReference type="Gene3D" id="1.10.10.10">
    <property type="entry name" value="Winged helix-like DNA-binding domain superfamily/Winged helix DNA-binding domain"/>
    <property type="match status" value="1"/>
</dbReference>
<dbReference type="SMART" id="SM00418">
    <property type="entry name" value="HTH_ARSR"/>
    <property type="match status" value="1"/>
</dbReference>
<name>A0A7I7NNN8_9MYCO</name>
<dbReference type="GO" id="GO:0003700">
    <property type="term" value="F:DNA-binding transcription factor activity"/>
    <property type="evidence" value="ECO:0007669"/>
    <property type="project" value="InterPro"/>
</dbReference>
<sequence length="128" mass="14535">MLDMLEVAAEPTRRRLLQLLAPGELTVTQLASQFPVTRSAISQHLAILTEVGLVTARKQGRERYYRLDERGMLRLRALFASFWTDELDRLVTEAAHHEPSRGVRHAVRKSSRRAVGSGQHLRADHATR</sequence>
<evidence type="ECO:0000313" key="6">
    <source>
        <dbReference type="EMBL" id="BBX98285.1"/>
    </source>
</evidence>
<dbReference type="SUPFAM" id="SSF46785">
    <property type="entry name" value="Winged helix' DNA-binding domain"/>
    <property type="match status" value="1"/>
</dbReference>
<dbReference type="GO" id="GO:0003677">
    <property type="term" value="F:DNA binding"/>
    <property type="evidence" value="ECO:0007669"/>
    <property type="project" value="UniProtKB-KW"/>
</dbReference>